<sequence>MKTMTSLLLVGALAGASFAIWPEDRVSEAGKAVAEKGRLSRYRLIVSGRDESCLVEKGVETGLNAAELKAEEGCYRLLPRLADARIWKRDDEGDVVFAAADGREIARFFAADGVAFESVKPASPLMLLTAE</sequence>
<feature type="chain" id="PRO_5047548189" description="Alkaline proteinase inhibitor/ Outer membrane lipoprotein Omp19 domain-containing protein" evidence="1">
    <location>
        <begin position="20"/>
        <end position="131"/>
    </location>
</feature>
<evidence type="ECO:0000256" key="1">
    <source>
        <dbReference type="SAM" id="SignalP"/>
    </source>
</evidence>
<accession>A0ABY5MIA0</accession>
<reference evidence="2 3" key="1">
    <citation type="submission" date="2018-07" db="EMBL/GenBank/DDBJ databases">
        <title>Genome sequence of Nitratireductor thuwali#1536.</title>
        <authorList>
            <person name="Michoud G."/>
            <person name="Merlino G."/>
            <person name="Sefrji F.O."/>
            <person name="Daffonchio D."/>
        </authorList>
    </citation>
    <scope>NUCLEOTIDE SEQUENCE [LARGE SCALE GENOMIC DNA]</scope>
    <source>
        <strain evidence="3">Nit1536</strain>
    </source>
</reference>
<proteinExistence type="predicted"/>
<keyword evidence="3" id="KW-1185">Reference proteome</keyword>
<dbReference type="RefSeq" id="WP_338529322.1">
    <property type="nucleotide sequence ID" value="NZ_CP030941.1"/>
</dbReference>
<feature type="signal peptide" evidence="1">
    <location>
        <begin position="1"/>
        <end position="19"/>
    </location>
</feature>
<evidence type="ECO:0000313" key="3">
    <source>
        <dbReference type="Proteomes" id="UP001342418"/>
    </source>
</evidence>
<protein>
    <recommendedName>
        <fullName evidence="4">Alkaline proteinase inhibitor/ Outer membrane lipoprotein Omp19 domain-containing protein</fullName>
    </recommendedName>
</protein>
<keyword evidence="1" id="KW-0732">Signal</keyword>
<dbReference type="SUPFAM" id="SSF50882">
    <property type="entry name" value="beta-Barrel protease inhibitors"/>
    <property type="match status" value="1"/>
</dbReference>
<organism evidence="2 3">
    <name type="scientific">Nitratireductor thuwali</name>
    <dbReference type="NCBI Taxonomy" id="2267699"/>
    <lineage>
        <taxon>Bacteria</taxon>
        <taxon>Pseudomonadati</taxon>
        <taxon>Pseudomonadota</taxon>
        <taxon>Alphaproteobacteria</taxon>
        <taxon>Hyphomicrobiales</taxon>
        <taxon>Phyllobacteriaceae</taxon>
        <taxon>Nitratireductor</taxon>
    </lineage>
</organism>
<gene>
    <name evidence="2" type="ORF">NTH_01386</name>
</gene>
<dbReference type="Proteomes" id="UP001342418">
    <property type="component" value="Chromosome"/>
</dbReference>
<dbReference type="EMBL" id="CP030941">
    <property type="protein sequence ID" value="UUP16936.1"/>
    <property type="molecule type" value="Genomic_DNA"/>
</dbReference>
<evidence type="ECO:0008006" key="4">
    <source>
        <dbReference type="Google" id="ProtNLM"/>
    </source>
</evidence>
<evidence type="ECO:0000313" key="2">
    <source>
        <dbReference type="EMBL" id="UUP16936.1"/>
    </source>
</evidence>
<name>A0ABY5MIA0_9HYPH</name>
<dbReference type="InterPro" id="IPR016085">
    <property type="entry name" value="Protease_inh_B-barrel_dom"/>
</dbReference>